<dbReference type="EMBL" id="KN837163">
    <property type="protein sequence ID" value="KIJ38153.1"/>
    <property type="molecule type" value="Genomic_DNA"/>
</dbReference>
<protein>
    <submittedName>
        <fullName evidence="1">Unplaced genomic scaffold SPHSTscaffold_88, whole genome shotgun sequence</fullName>
    </submittedName>
</protein>
<organism evidence="1 2">
    <name type="scientific">Sphaerobolus stellatus (strain SS14)</name>
    <dbReference type="NCBI Taxonomy" id="990650"/>
    <lineage>
        <taxon>Eukaryota</taxon>
        <taxon>Fungi</taxon>
        <taxon>Dikarya</taxon>
        <taxon>Basidiomycota</taxon>
        <taxon>Agaricomycotina</taxon>
        <taxon>Agaricomycetes</taxon>
        <taxon>Phallomycetidae</taxon>
        <taxon>Geastrales</taxon>
        <taxon>Sphaerobolaceae</taxon>
        <taxon>Sphaerobolus</taxon>
    </lineage>
</organism>
<reference evidence="1 2" key="1">
    <citation type="submission" date="2014-06" db="EMBL/GenBank/DDBJ databases">
        <title>Evolutionary Origins and Diversification of the Mycorrhizal Mutualists.</title>
        <authorList>
            <consortium name="DOE Joint Genome Institute"/>
            <consortium name="Mycorrhizal Genomics Consortium"/>
            <person name="Kohler A."/>
            <person name="Kuo A."/>
            <person name="Nagy L.G."/>
            <person name="Floudas D."/>
            <person name="Copeland A."/>
            <person name="Barry K.W."/>
            <person name="Cichocki N."/>
            <person name="Veneault-Fourrey C."/>
            <person name="LaButti K."/>
            <person name="Lindquist E.A."/>
            <person name="Lipzen A."/>
            <person name="Lundell T."/>
            <person name="Morin E."/>
            <person name="Murat C."/>
            <person name="Riley R."/>
            <person name="Ohm R."/>
            <person name="Sun H."/>
            <person name="Tunlid A."/>
            <person name="Henrissat B."/>
            <person name="Grigoriev I.V."/>
            <person name="Hibbett D.S."/>
            <person name="Martin F."/>
        </authorList>
    </citation>
    <scope>NUCLEOTIDE SEQUENCE [LARGE SCALE GENOMIC DNA]</scope>
    <source>
        <strain evidence="1 2">SS14</strain>
    </source>
</reference>
<proteinExistence type="predicted"/>
<dbReference type="HOGENOM" id="CLU_1644808_0_0_1"/>
<evidence type="ECO:0000313" key="2">
    <source>
        <dbReference type="Proteomes" id="UP000054279"/>
    </source>
</evidence>
<dbReference type="Proteomes" id="UP000054279">
    <property type="component" value="Unassembled WGS sequence"/>
</dbReference>
<accession>A0A0C9U585</accession>
<sequence>MINPERLMGPNKQHLLLGHKFQYITQLKLRCLGSWFQQKQKDLAAAEEEATTFLASLPPHWDEVALCAQWDLQQEAQLSAKTSVSAALVALNQELDKYEYRLKLIGRNSGEVLSLYEASNALQVHHQDSMSQLQNLTANLGLLQMPIPASVSEADQPLSSN</sequence>
<name>A0A0C9U585_SPHS4</name>
<gene>
    <name evidence="1" type="ORF">M422DRAFT_259306</name>
</gene>
<keyword evidence="2" id="KW-1185">Reference proteome</keyword>
<dbReference type="AlphaFoldDB" id="A0A0C9U585"/>
<evidence type="ECO:0000313" key="1">
    <source>
        <dbReference type="EMBL" id="KIJ38153.1"/>
    </source>
</evidence>